<dbReference type="Pfam" id="PF06687">
    <property type="entry name" value="SUR7"/>
    <property type="match status" value="1"/>
</dbReference>
<reference evidence="3" key="1">
    <citation type="journal article" date="2020" name="Stud. Mycol.">
        <title>101 Dothideomycetes genomes: a test case for predicting lifestyles and emergence of pathogens.</title>
        <authorList>
            <person name="Haridas S."/>
            <person name="Albert R."/>
            <person name="Binder M."/>
            <person name="Bloem J."/>
            <person name="Labutti K."/>
            <person name="Salamov A."/>
            <person name="Andreopoulos B."/>
            <person name="Baker S."/>
            <person name="Barry K."/>
            <person name="Bills G."/>
            <person name="Bluhm B."/>
            <person name="Cannon C."/>
            <person name="Castanera R."/>
            <person name="Culley D."/>
            <person name="Daum C."/>
            <person name="Ezra D."/>
            <person name="Gonzalez J."/>
            <person name="Henrissat B."/>
            <person name="Kuo A."/>
            <person name="Liang C."/>
            <person name="Lipzen A."/>
            <person name="Lutzoni F."/>
            <person name="Magnuson J."/>
            <person name="Mondo S."/>
            <person name="Nolan M."/>
            <person name="Ohm R."/>
            <person name="Pangilinan J."/>
            <person name="Park H.-J."/>
            <person name="Ramirez L."/>
            <person name="Alfaro M."/>
            <person name="Sun H."/>
            <person name="Tritt A."/>
            <person name="Yoshinaga Y."/>
            <person name="Zwiers L.-H."/>
            <person name="Turgeon B."/>
            <person name="Goodwin S."/>
            <person name="Spatafora J."/>
            <person name="Crous P."/>
            <person name="Grigoriev I."/>
        </authorList>
    </citation>
    <scope>NUCLEOTIDE SEQUENCE</scope>
    <source>
        <strain evidence="3">Tuck. ex Michener</strain>
    </source>
</reference>
<dbReference type="GO" id="GO:0051285">
    <property type="term" value="C:cell cortex of cell tip"/>
    <property type="evidence" value="ECO:0007669"/>
    <property type="project" value="TreeGrafter"/>
</dbReference>
<feature type="transmembrane region" description="Helical" evidence="2">
    <location>
        <begin position="143"/>
        <end position="165"/>
    </location>
</feature>
<evidence type="ECO:0000256" key="2">
    <source>
        <dbReference type="SAM" id="Phobius"/>
    </source>
</evidence>
<keyword evidence="2" id="KW-0472">Membrane</keyword>
<keyword evidence="2" id="KW-1133">Transmembrane helix</keyword>
<evidence type="ECO:0000313" key="4">
    <source>
        <dbReference type="Proteomes" id="UP000800092"/>
    </source>
</evidence>
<accession>A0A6A6GUU8</accession>
<dbReference type="AlphaFoldDB" id="A0A6A6GUU8"/>
<dbReference type="InterPro" id="IPR009571">
    <property type="entry name" value="SUR7/Rim9-like_fungi"/>
</dbReference>
<keyword evidence="4" id="KW-1185">Reference proteome</keyword>
<dbReference type="PANTHER" id="PTHR28019">
    <property type="entry name" value="CELL MEMBRANE PROTEIN YLR413W-RELATED"/>
    <property type="match status" value="1"/>
</dbReference>
<gene>
    <name evidence="3" type="ORF">EV356DRAFT_580693</name>
</gene>
<sequence length="326" mass="35724">MAKGSRLVFILVPLGLTVATLVCLALVWGAGLRTSALQSFYFIKADTSKLNADPTSNQAVTDLFLKFLDSARTSNLLADYYQVDLSSYCTGKEGKSIDFCSKPVANFWFNPVDVWGLQSSGLEDLFPKQLQDGLHTYQSVAHWMYVAYVIAFWSTVAEAVIGLFATCSRLISLITSLVAGVASIFVFAASLTATILYSVLLGTFNDVLKPYNIHANLGKPMFATTWLAVVFSLAAGFFWLFSICCCSPHSYNRKDKSASKSSSGGRWAGLRGRGRMGTGLMAERTPYTYERVESPFMGERQPMAAGHEMTDMTAGSHTGYEPYRHA</sequence>
<dbReference type="EMBL" id="ML991859">
    <property type="protein sequence ID" value="KAF2229572.1"/>
    <property type="molecule type" value="Genomic_DNA"/>
</dbReference>
<protein>
    <recommendedName>
        <fullName evidence="5">Integral membrane protein</fullName>
    </recommendedName>
</protein>
<keyword evidence="2" id="KW-0812">Transmembrane</keyword>
<evidence type="ECO:0008006" key="5">
    <source>
        <dbReference type="Google" id="ProtNLM"/>
    </source>
</evidence>
<dbReference type="Proteomes" id="UP000800092">
    <property type="component" value="Unassembled WGS sequence"/>
</dbReference>
<dbReference type="GO" id="GO:0031505">
    <property type="term" value="P:fungal-type cell wall organization"/>
    <property type="evidence" value="ECO:0007669"/>
    <property type="project" value="TreeGrafter"/>
</dbReference>
<name>A0A6A6GUU8_VIRVR</name>
<evidence type="ECO:0000313" key="3">
    <source>
        <dbReference type="EMBL" id="KAF2229572.1"/>
    </source>
</evidence>
<dbReference type="InterPro" id="IPR052413">
    <property type="entry name" value="SUR7_domain"/>
</dbReference>
<evidence type="ECO:0000256" key="1">
    <source>
        <dbReference type="SAM" id="MobiDB-lite"/>
    </source>
</evidence>
<dbReference type="PANTHER" id="PTHR28019:SF3">
    <property type="entry name" value="INTEGRAL MEMBRANE PROTEIN (AFU_ORTHOLOGUE AFUA_6G07470)"/>
    <property type="match status" value="1"/>
</dbReference>
<feature type="region of interest" description="Disordered" evidence="1">
    <location>
        <begin position="251"/>
        <end position="272"/>
    </location>
</feature>
<feature type="transmembrane region" description="Helical" evidence="2">
    <location>
        <begin position="177"/>
        <end position="201"/>
    </location>
</feature>
<dbReference type="OrthoDB" id="4480814at2759"/>
<organism evidence="3 4">
    <name type="scientific">Viridothelium virens</name>
    <name type="common">Speckled blister lichen</name>
    <name type="synonym">Trypethelium virens</name>
    <dbReference type="NCBI Taxonomy" id="1048519"/>
    <lineage>
        <taxon>Eukaryota</taxon>
        <taxon>Fungi</taxon>
        <taxon>Dikarya</taxon>
        <taxon>Ascomycota</taxon>
        <taxon>Pezizomycotina</taxon>
        <taxon>Dothideomycetes</taxon>
        <taxon>Dothideomycetes incertae sedis</taxon>
        <taxon>Trypetheliales</taxon>
        <taxon>Trypetheliaceae</taxon>
        <taxon>Viridothelium</taxon>
    </lineage>
</organism>
<dbReference type="GO" id="GO:0005886">
    <property type="term" value="C:plasma membrane"/>
    <property type="evidence" value="ECO:0007669"/>
    <property type="project" value="InterPro"/>
</dbReference>
<feature type="compositionally biased region" description="Low complexity" evidence="1">
    <location>
        <begin position="259"/>
        <end position="270"/>
    </location>
</feature>
<feature type="transmembrane region" description="Helical" evidence="2">
    <location>
        <begin position="221"/>
        <end position="246"/>
    </location>
</feature>
<proteinExistence type="predicted"/>